<dbReference type="GO" id="GO:0003755">
    <property type="term" value="F:peptidyl-prolyl cis-trans isomerase activity"/>
    <property type="evidence" value="ECO:0007669"/>
    <property type="project" value="UniProtKB-KW"/>
</dbReference>
<evidence type="ECO:0000259" key="6">
    <source>
        <dbReference type="PROSITE" id="PS50198"/>
    </source>
</evidence>
<proteinExistence type="predicted"/>
<dbReference type="PANTHER" id="PTHR47637:SF1">
    <property type="entry name" value="CHAPERONE SURA"/>
    <property type="match status" value="1"/>
</dbReference>
<dbReference type="Gene3D" id="3.10.50.40">
    <property type="match status" value="1"/>
</dbReference>
<organism evidence="7 8">
    <name type="scientific">Paracoccus yeei</name>
    <dbReference type="NCBI Taxonomy" id="147645"/>
    <lineage>
        <taxon>Bacteria</taxon>
        <taxon>Pseudomonadati</taxon>
        <taxon>Pseudomonadota</taxon>
        <taxon>Alphaproteobacteria</taxon>
        <taxon>Rhodobacterales</taxon>
        <taxon>Paracoccaceae</taxon>
        <taxon>Paracoccus</taxon>
    </lineage>
</organism>
<dbReference type="PROSITE" id="PS50198">
    <property type="entry name" value="PPIC_PPIASE_2"/>
    <property type="match status" value="1"/>
</dbReference>
<evidence type="ECO:0000256" key="5">
    <source>
        <dbReference type="PROSITE-ProRule" id="PRU00278"/>
    </source>
</evidence>
<name>A0A1V0GW42_9RHOB</name>
<dbReference type="InterPro" id="IPR050280">
    <property type="entry name" value="OMP_Chaperone_SurA"/>
</dbReference>
<evidence type="ECO:0000313" key="7">
    <source>
        <dbReference type="EMBL" id="ARC38031.1"/>
    </source>
</evidence>
<dbReference type="Pfam" id="PF13624">
    <property type="entry name" value="SurA_N_3"/>
    <property type="match status" value="1"/>
</dbReference>
<feature type="domain" description="PpiC" evidence="6">
    <location>
        <begin position="171"/>
        <end position="268"/>
    </location>
</feature>
<keyword evidence="8" id="KW-1185">Reference proteome</keyword>
<dbReference type="STRING" id="147645.A6J80_18180"/>
<evidence type="ECO:0000256" key="4">
    <source>
        <dbReference type="ARBA" id="ARBA00031484"/>
    </source>
</evidence>
<accession>A0A1V0GW42</accession>
<dbReference type="KEGG" id="pye:A6J80_18180"/>
<evidence type="ECO:0000256" key="1">
    <source>
        <dbReference type="ARBA" id="ARBA00018370"/>
    </source>
</evidence>
<sequence>MRRIFLGAAMAAILAGTGFVPGPGTLPALAQADLFRPVVFVNDSAVTRYEVDQRVRFMQFLRAPDVDAAAAEKALIDDRLRTFAAKQAGIDVSDDEINAGLEEFAARGNLSTDQFVQVLAQNGIDRQTFHDFIVSGILWREFVRQHLIGLVRVTDAEVDREMGRIIATPQVTSVSLSELIIPAPAGQEAQANALAERIVAQTRSEADFARFAQQYSATPSAERGGRLPTTPLANLPPALRPILLQMQPGQVSQPLQVPGAVVLFYLRGTQGTLRPGAEEQILDYVRFRLADRQDAARIAALSDTCADLFVHARGLPPEQIQRQSLPQGQIPTGDAIRLAVLDDNESTLITEGGAAVTLLMLCKRTPALLANAPPRPVATAPGEELAQPDPAALPAREEVRNQIFNRKVGQAAESHLAELRANAIIRRP</sequence>
<dbReference type="EMBL" id="CP020442">
    <property type="protein sequence ID" value="ARC38031.1"/>
    <property type="molecule type" value="Genomic_DNA"/>
</dbReference>
<keyword evidence="5 7" id="KW-0413">Isomerase</keyword>
<dbReference type="InterPro" id="IPR046357">
    <property type="entry name" value="PPIase_dom_sf"/>
</dbReference>
<dbReference type="RefSeq" id="WP_080622466.1">
    <property type="nucleotide sequence ID" value="NZ_CAWMZI010000001.1"/>
</dbReference>
<dbReference type="PANTHER" id="PTHR47637">
    <property type="entry name" value="CHAPERONE SURA"/>
    <property type="match status" value="1"/>
</dbReference>
<dbReference type="SUPFAM" id="SSF54534">
    <property type="entry name" value="FKBP-like"/>
    <property type="match status" value="1"/>
</dbReference>
<gene>
    <name evidence="7" type="ORF">A6J80_18180</name>
</gene>
<dbReference type="Proteomes" id="UP000191257">
    <property type="component" value="Chromosome"/>
</dbReference>
<evidence type="ECO:0000256" key="3">
    <source>
        <dbReference type="ARBA" id="ARBA00030642"/>
    </source>
</evidence>
<dbReference type="Pfam" id="PF00639">
    <property type="entry name" value="Rotamase"/>
    <property type="match status" value="1"/>
</dbReference>
<dbReference type="InterPro" id="IPR000297">
    <property type="entry name" value="PPIase_PpiC"/>
</dbReference>
<protein>
    <recommendedName>
        <fullName evidence="1">Parvulin-like PPIase</fullName>
    </recommendedName>
    <alternativeName>
        <fullName evidence="3">Peptidyl-prolyl cis-trans isomerase plp</fullName>
    </alternativeName>
    <alternativeName>
        <fullName evidence="4">Rotamase plp</fullName>
    </alternativeName>
</protein>
<reference evidence="7" key="1">
    <citation type="submission" date="2017-12" db="EMBL/GenBank/DDBJ databases">
        <title>FDA dAtabase for Regulatory Grade micrObial Sequences (FDA-ARGOS): Supporting development and validation of Infectious Disease Dx tests.</title>
        <authorList>
            <person name="Campos J."/>
            <person name="Goldberg B."/>
            <person name="Tallon L."/>
            <person name="Sadzewicz L."/>
            <person name="Sengamalay N."/>
            <person name="Ott S."/>
            <person name="Godinez A."/>
            <person name="Nagaraj S."/>
            <person name="Vyas G."/>
            <person name="Aluvathingal J."/>
            <person name="Nadendla S."/>
            <person name="Geyer C."/>
            <person name="Nandy P."/>
            <person name="Hobson J."/>
            <person name="Sichtig H."/>
        </authorList>
    </citation>
    <scope>NUCLEOTIDE SEQUENCE</scope>
    <source>
        <strain evidence="7">FDAARGOS_252</strain>
    </source>
</reference>
<dbReference type="eggNOG" id="COG0760">
    <property type="taxonomic scope" value="Bacteria"/>
</dbReference>
<dbReference type="SUPFAM" id="SSF109998">
    <property type="entry name" value="Triger factor/SurA peptide-binding domain-like"/>
    <property type="match status" value="1"/>
</dbReference>
<keyword evidence="2" id="KW-0732">Signal</keyword>
<evidence type="ECO:0000256" key="2">
    <source>
        <dbReference type="ARBA" id="ARBA00022729"/>
    </source>
</evidence>
<dbReference type="AlphaFoldDB" id="A0A1V0GW42"/>
<dbReference type="Gene3D" id="1.10.4030.10">
    <property type="entry name" value="Porin chaperone SurA, peptide-binding domain"/>
    <property type="match status" value="1"/>
</dbReference>
<dbReference type="InterPro" id="IPR027304">
    <property type="entry name" value="Trigger_fact/SurA_dom_sf"/>
</dbReference>
<keyword evidence="5" id="KW-0697">Rotamase</keyword>
<evidence type="ECO:0000313" key="8">
    <source>
        <dbReference type="Proteomes" id="UP000191257"/>
    </source>
</evidence>